<evidence type="ECO:0000256" key="3">
    <source>
        <dbReference type="ARBA" id="ARBA00022989"/>
    </source>
</evidence>
<keyword evidence="2 5" id="KW-0812">Transmembrane</keyword>
<evidence type="ECO:0000256" key="2">
    <source>
        <dbReference type="ARBA" id="ARBA00022692"/>
    </source>
</evidence>
<gene>
    <name evidence="6" type="ORF">A2140_08915</name>
</gene>
<evidence type="ECO:0000256" key="5">
    <source>
        <dbReference type="SAM" id="Phobius"/>
    </source>
</evidence>
<protein>
    <recommendedName>
        <fullName evidence="8">Isoprenylcysteine carboxylmethyltransferase family protein</fullName>
    </recommendedName>
</protein>
<name>A0A1F6T3Z6_9PROT</name>
<dbReference type="GO" id="GO:0012505">
    <property type="term" value="C:endomembrane system"/>
    <property type="evidence" value="ECO:0007669"/>
    <property type="project" value="UniProtKB-SubCell"/>
</dbReference>
<dbReference type="EMBL" id="MFSQ01000083">
    <property type="protein sequence ID" value="OGI39796.1"/>
    <property type="molecule type" value="Genomic_DNA"/>
</dbReference>
<sequence length="190" mass="22203">MLQAIHRLFNHPGARRVFLWLRYPIFIGVIALLALYARREWFWPALAVSMLGEAIQLWSFASLVKNEQLSARGPYVLVRNPMYLGRYFLILGLLLLLANPWVLLGYTVLYFFYMVNRVGREEQRLAGLLGEPYARYRADVNRFLPDPRRLTDPALRFFSLPVMLNNNGHWNLLSVLIGYGALYLYIFFLS</sequence>
<dbReference type="InterPro" id="IPR007318">
    <property type="entry name" value="Phopholipid_MeTrfase"/>
</dbReference>
<dbReference type="Pfam" id="PF04191">
    <property type="entry name" value="PEMT"/>
    <property type="match status" value="1"/>
</dbReference>
<dbReference type="GO" id="GO:0016740">
    <property type="term" value="F:transferase activity"/>
    <property type="evidence" value="ECO:0007669"/>
    <property type="project" value="UniProtKB-ARBA"/>
</dbReference>
<evidence type="ECO:0008006" key="8">
    <source>
        <dbReference type="Google" id="ProtNLM"/>
    </source>
</evidence>
<dbReference type="PANTHER" id="PTHR12714:SF9">
    <property type="entry name" value="PROTEIN-S-ISOPRENYLCYSTEINE O-METHYLTRANSFERASE"/>
    <property type="match status" value="1"/>
</dbReference>
<feature type="transmembrane region" description="Helical" evidence="5">
    <location>
        <begin position="84"/>
        <end position="113"/>
    </location>
</feature>
<proteinExistence type="predicted"/>
<feature type="transmembrane region" description="Helical" evidence="5">
    <location>
        <begin position="43"/>
        <end position="64"/>
    </location>
</feature>
<evidence type="ECO:0000256" key="1">
    <source>
        <dbReference type="ARBA" id="ARBA00004127"/>
    </source>
</evidence>
<keyword evidence="4 5" id="KW-0472">Membrane</keyword>
<dbReference type="Proteomes" id="UP000178379">
    <property type="component" value="Unassembled WGS sequence"/>
</dbReference>
<evidence type="ECO:0000313" key="6">
    <source>
        <dbReference type="EMBL" id="OGI39796.1"/>
    </source>
</evidence>
<evidence type="ECO:0000256" key="4">
    <source>
        <dbReference type="ARBA" id="ARBA00023136"/>
    </source>
</evidence>
<feature type="transmembrane region" description="Helical" evidence="5">
    <location>
        <begin position="170"/>
        <end position="189"/>
    </location>
</feature>
<evidence type="ECO:0000313" key="7">
    <source>
        <dbReference type="Proteomes" id="UP000178379"/>
    </source>
</evidence>
<dbReference type="Gene3D" id="1.20.120.1630">
    <property type="match status" value="1"/>
</dbReference>
<keyword evidence="3 5" id="KW-1133">Transmembrane helix</keyword>
<dbReference type="AlphaFoldDB" id="A0A1F6T3Z6"/>
<organism evidence="6 7">
    <name type="scientific">Candidatus Muproteobacteria bacterium RBG_16_62_13</name>
    <dbReference type="NCBI Taxonomy" id="1817756"/>
    <lineage>
        <taxon>Bacteria</taxon>
        <taxon>Pseudomonadati</taxon>
        <taxon>Pseudomonadota</taxon>
        <taxon>Candidatus Muproteobacteria</taxon>
    </lineage>
</organism>
<comment type="caution">
    <text evidence="6">The sequence shown here is derived from an EMBL/GenBank/DDBJ whole genome shotgun (WGS) entry which is preliminary data.</text>
</comment>
<dbReference type="STRING" id="1817756.A2140_08915"/>
<dbReference type="PANTHER" id="PTHR12714">
    <property type="entry name" value="PROTEIN-S ISOPRENYLCYSTEINE O-METHYLTRANSFERASE"/>
    <property type="match status" value="1"/>
</dbReference>
<reference evidence="6 7" key="1">
    <citation type="journal article" date="2016" name="Nat. Commun.">
        <title>Thousands of microbial genomes shed light on interconnected biogeochemical processes in an aquifer system.</title>
        <authorList>
            <person name="Anantharaman K."/>
            <person name="Brown C.T."/>
            <person name="Hug L.A."/>
            <person name="Sharon I."/>
            <person name="Castelle C.J."/>
            <person name="Probst A.J."/>
            <person name="Thomas B.C."/>
            <person name="Singh A."/>
            <person name="Wilkins M.J."/>
            <person name="Karaoz U."/>
            <person name="Brodie E.L."/>
            <person name="Williams K.H."/>
            <person name="Hubbard S.S."/>
            <person name="Banfield J.F."/>
        </authorList>
    </citation>
    <scope>NUCLEOTIDE SEQUENCE [LARGE SCALE GENOMIC DNA]</scope>
</reference>
<accession>A0A1F6T3Z6</accession>
<comment type="subcellular location">
    <subcellularLocation>
        <location evidence="1">Endomembrane system</location>
        <topology evidence="1">Multi-pass membrane protein</topology>
    </subcellularLocation>
</comment>
<feature type="transmembrane region" description="Helical" evidence="5">
    <location>
        <begin position="20"/>
        <end position="37"/>
    </location>
</feature>